<feature type="transmembrane region" description="Helical" evidence="2">
    <location>
        <begin position="397"/>
        <end position="416"/>
    </location>
</feature>
<dbReference type="GO" id="GO:0000155">
    <property type="term" value="F:phosphorelay sensor kinase activity"/>
    <property type="evidence" value="ECO:0007669"/>
    <property type="project" value="InterPro"/>
</dbReference>
<dbReference type="Pfam" id="PF06580">
    <property type="entry name" value="His_kinase"/>
    <property type="match status" value="1"/>
</dbReference>
<gene>
    <name evidence="4" type="ORF">AFM12_05075</name>
</gene>
<dbReference type="InterPro" id="IPR036890">
    <property type="entry name" value="HATPase_C_sf"/>
</dbReference>
<reference evidence="4 5" key="1">
    <citation type="submission" date="2015-07" db="EMBL/GenBank/DDBJ databases">
        <title>The draft genome sequence of Leadbetterella sp. JN14-9.</title>
        <authorList>
            <person name="Liu Y."/>
            <person name="Du J."/>
            <person name="Shao Z."/>
        </authorList>
    </citation>
    <scope>NUCLEOTIDE SEQUENCE [LARGE SCALE GENOMIC DNA]</scope>
    <source>
        <strain evidence="4 5">JN14-9</strain>
    </source>
</reference>
<keyword evidence="2" id="KW-0472">Membrane</keyword>
<protein>
    <recommendedName>
        <fullName evidence="3">Signal transduction histidine kinase internal region domain-containing protein</fullName>
    </recommendedName>
</protein>
<evidence type="ECO:0000313" key="4">
    <source>
        <dbReference type="EMBL" id="KPM49941.1"/>
    </source>
</evidence>
<dbReference type="STRING" id="1605367.AFM12_05075"/>
<dbReference type="PANTHER" id="PTHR34220">
    <property type="entry name" value="SENSOR HISTIDINE KINASE YPDA"/>
    <property type="match status" value="1"/>
</dbReference>
<evidence type="ECO:0000256" key="1">
    <source>
        <dbReference type="PROSITE-ProRule" id="PRU00339"/>
    </source>
</evidence>
<keyword evidence="2" id="KW-1133">Transmembrane helix</keyword>
<feature type="domain" description="Signal transduction histidine kinase internal region" evidence="3">
    <location>
        <begin position="431"/>
        <end position="510"/>
    </location>
</feature>
<feature type="repeat" description="TPR" evidence="1">
    <location>
        <begin position="199"/>
        <end position="232"/>
    </location>
</feature>
<name>A0A0P7C6J9_9BACT</name>
<sequence length="651" mass="75576">MLKIKVYILFWLSLIIIKDTYASLPEGYQNLLDENVKEYIHIDSVLKSIRYSTEELEEFIKKSKEKEYGAGQAYANNQLGIYYRNKADYPKAEAYHQEALRLTEYDESLMDFRIMALNMLGVVARRKEEVRSALDFHKQALELAESQEKRGETNLRSTAVSRNSIGNLYLTLKQEDLAEQEFLESIKIEEKIGNNLGLAINYQNLGGIYEERGDFSKALESYQKSLEYNEIINSDLGRVICQNSIAQIYLKQNKPQEAIRLIEPTIAKAEKIGDTYYTVMSKQNYGWALLGLGELTKAESYLKEALGTAKELGQQYFVAESYRHLSTLNEKRGNYKEALNYTKLYRENEEKYLNEQNQQYVADLILKYDSEKKKSQIEILEKENELVNLKLEDNRKFLVILIVLTALLATIFYILYRQNFLRKEKEFLALEQKMMRSQMNPHFIFNSLNSIKLYIINNDKDKAVYYLNKFSKLIRTILSNSKEKDISLADELATMELYMNIENIRFSNKIRFETIVEAGIETNHVRIPSLILQPFLENAIWHGLSPKDGDKRLTLSVNRSGENQLTIQIEDNGIGRKQSAEIKSRKTLNNKSIGIDLTTERLNNYYKNFGGDHSLEIVDLYDEENNPRGTRVILHIPYFGDVIPVEEPQLA</sequence>
<dbReference type="InterPro" id="IPR019734">
    <property type="entry name" value="TPR_rpt"/>
</dbReference>
<keyword evidence="2" id="KW-0812">Transmembrane</keyword>
<accession>A0A0P7C6J9</accession>
<evidence type="ECO:0000259" key="3">
    <source>
        <dbReference type="Pfam" id="PF06580"/>
    </source>
</evidence>
<dbReference type="Pfam" id="PF13424">
    <property type="entry name" value="TPR_12"/>
    <property type="match status" value="3"/>
</dbReference>
<evidence type="ECO:0000256" key="2">
    <source>
        <dbReference type="SAM" id="Phobius"/>
    </source>
</evidence>
<dbReference type="InterPro" id="IPR050640">
    <property type="entry name" value="Bact_2-comp_sensor_kinase"/>
</dbReference>
<organism evidence="4 5">
    <name type="scientific">Jiulongibacter sediminis</name>
    <dbReference type="NCBI Taxonomy" id="1605367"/>
    <lineage>
        <taxon>Bacteria</taxon>
        <taxon>Pseudomonadati</taxon>
        <taxon>Bacteroidota</taxon>
        <taxon>Cytophagia</taxon>
        <taxon>Cytophagales</taxon>
        <taxon>Leadbetterellaceae</taxon>
        <taxon>Jiulongibacter</taxon>
    </lineage>
</organism>
<dbReference type="PANTHER" id="PTHR34220:SF7">
    <property type="entry name" value="SENSOR HISTIDINE KINASE YPDA"/>
    <property type="match status" value="1"/>
</dbReference>
<dbReference type="Gene3D" id="3.30.565.10">
    <property type="entry name" value="Histidine kinase-like ATPase, C-terminal domain"/>
    <property type="match status" value="1"/>
</dbReference>
<dbReference type="InterPro" id="IPR011990">
    <property type="entry name" value="TPR-like_helical_dom_sf"/>
</dbReference>
<dbReference type="PATRIC" id="fig|1605367.3.peg.2367"/>
<keyword evidence="5" id="KW-1185">Reference proteome</keyword>
<dbReference type="PROSITE" id="PS50005">
    <property type="entry name" value="TPR"/>
    <property type="match status" value="2"/>
</dbReference>
<dbReference type="Gene3D" id="1.25.40.10">
    <property type="entry name" value="Tetratricopeptide repeat domain"/>
    <property type="match status" value="1"/>
</dbReference>
<feature type="repeat" description="TPR" evidence="1">
    <location>
        <begin position="73"/>
        <end position="106"/>
    </location>
</feature>
<evidence type="ECO:0000313" key="5">
    <source>
        <dbReference type="Proteomes" id="UP000050454"/>
    </source>
</evidence>
<keyword evidence="1" id="KW-0802">TPR repeat</keyword>
<dbReference type="EMBL" id="LGTQ01000005">
    <property type="protein sequence ID" value="KPM49941.1"/>
    <property type="molecule type" value="Genomic_DNA"/>
</dbReference>
<comment type="caution">
    <text evidence="4">The sequence shown here is derived from an EMBL/GenBank/DDBJ whole genome shotgun (WGS) entry which is preliminary data.</text>
</comment>
<dbReference type="SMART" id="SM00028">
    <property type="entry name" value="TPR"/>
    <property type="match status" value="7"/>
</dbReference>
<dbReference type="PROSITE" id="PS50293">
    <property type="entry name" value="TPR_REGION"/>
    <property type="match status" value="1"/>
</dbReference>
<dbReference type="AlphaFoldDB" id="A0A0P7C6J9"/>
<dbReference type="GO" id="GO:0016020">
    <property type="term" value="C:membrane"/>
    <property type="evidence" value="ECO:0007669"/>
    <property type="project" value="InterPro"/>
</dbReference>
<dbReference type="InterPro" id="IPR010559">
    <property type="entry name" value="Sig_transdc_His_kin_internal"/>
</dbReference>
<dbReference type="SUPFAM" id="SSF55874">
    <property type="entry name" value="ATPase domain of HSP90 chaperone/DNA topoisomerase II/histidine kinase"/>
    <property type="match status" value="1"/>
</dbReference>
<proteinExistence type="predicted"/>
<dbReference type="Proteomes" id="UP000050454">
    <property type="component" value="Unassembled WGS sequence"/>
</dbReference>
<dbReference type="SUPFAM" id="SSF48452">
    <property type="entry name" value="TPR-like"/>
    <property type="match status" value="2"/>
</dbReference>